<name>X1GEG8_9ZZZZ</name>
<evidence type="ECO:0000259" key="4">
    <source>
        <dbReference type="Pfam" id="PF13229"/>
    </source>
</evidence>
<comment type="caution">
    <text evidence="5">The sequence shown here is derived from an EMBL/GenBank/DDBJ whole genome shotgun (WGS) entry which is preliminary data.</text>
</comment>
<dbReference type="SMART" id="SM00710">
    <property type="entry name" value="PbH1"/>
    <property type="match status" value="7"/>
</dbReference>
<protein>
    <recommendedName>
        <fullName evidence="4">Right handed beta helix domain-containing protein</fullName>
    </recommendedName>
</protein>
<reference evidence="5" key="1">
    <citation type="journal article" date="2014" name="Front. Microbiol.">
        <title>High frequency of phylogenetically diverse reductive dehalogenase-homologous genes in deep subseafloor sedimentary metagenomes.</title>
        <authorList>
            <person name="Kawai M."/>
            <person name="Futagami T."/>
            <person name="Toyoda A."/>
            <person name="Takaki Y."/>
            <person name="Nishi S."/>
            <person name="Hori S."/>
            <person name="Arai W."/>
            <person name="Tsubouchi T."/>
            <person name="Morono Y."/>
            <person name="Uchiyama I."/>
            <person name="Ito T."/>
            <person name="Fujiyama A."/>
            <person name="Inagaki F."/>
            <person name="Takami H."/>
        </authorList>
    </citation>
    <scope>NUCLEOTIDE SEQUENCE</scope>
    <source>
        <strain evidence="5">Expedition CK06-06</strain>
    </source>
</reference>
<dbReference type="PANTHER" id="PTHR22990:SF15">
    <property type="entry name" value="F-BOX ONLY PROTEIN 10"/>
    <property type="match status" value="1"/>
</dbReference>
<dbReference type="InterPro" id="IPR051550">
    <property type="entry name" value="SCF-Subunits/Alg-Epimerases"/>
</dbReference>
<evidence type="ECO:0000256" key="1">
    <source>
        <dbReference type="ARBA" id="ARBA00004906"/>
    </source>
</evidence>
<evidence type="ECO:0000256" key="2">
    <source>
        <dbReference type="ARBA" id="ARBA00022737"/>
    </source>
</evidence>
<dbReference type="Gene3D" id="2.160.20.10">
    <property type="entry name" value="Single-stranded right-handed beta-helix, Pectin lyase-like"/>
    <property type="match status" value="2"/>
</dbReference>
<dbReference type="InterPro" id="IPR039448">
    <property type="entry name" value="Beta_helix"/>
</dbReference>
<feature type="non-terminal residue" evidence="5">
    <location>
        <position position="1"/>
    </location>
</feature>
<keyword evidence="3" id="KW-0833">Ubl conjugation pathway</keyword>
<comment type="pathway">
    <text evidence="1">Protein modification; protein ubiquitination.</text>
</comment>
<accession>X1GEG8</accession>
<dbReference type="InterPro" id="IPR006626">
    <property type="entry name" value="PbH1"/>
</dbReference>
<dbReference type="EMBL" id="BARU01007253">
    <property type="protein sequence ID" value="GAH43220.1"/>
    <property type="molecule type" value="Genomic_DNA"/>
</dbReference>
<gene>
    <name evidence="5" type="ORF">S03H2_14294</name>
</gene>
<dbReference type="GO" id="GO:0006511">
    <property type="term" value="P:ubiquitin-dependent protein catabolic process"/>
    <property type="evidence" value="ECO:0007669"/>
    <property type="project" value="TreeGrafter"/>
</dbReference>
<feature type="domain" description="Right handed beta helix" evidence="4">
    <location>
        <begin position="249"/>
        <end position="384"/>
    </location>
</feature>
<organism evidence="5">
    <name type="scientific">marine sediment metagenome</name>
    <dbReference type="NCBI Taxonomy" id="412755"/>
    <lineage>
        <taxon>unclassified sequences</taxon>
        <taxon>metagenomes</taxon>
        <taxon>ecological metagenomes</taxon>
    </lineage>
</organism>
<dbReference type="Pfam" id="PF13229">
    <property type="entry name" value="Beta_helix"/>
    <property type="match status" value="2"/>
</dbReference>
<dbReference type="InterPro" id="IPR022441">
    <property type="entry name" value="Para_beta_helix_rpt-2"/>
</dbReference>
<evidence type="ECO:0000313" key="5">
    <source>
        <dbReference type="EMBL" id="GAH43220.1"/>
    </source>
</evidence>
<dbReference type="AlphaFoldDB" id="X1GEG8"/>
<sequence length="411" mass="43429">PDPQTLQIRNCGGQPLQWEIVEDCSWLEAAPGSGVSTDQINEVTITVNPSGLMPGLYIYDFKVEDPNASNSPVTIRVTMPVGTVLPVPSPNYPTIQAAIDAADNYDIVLVADGNYTGDGNKNLDFGGKPITVRSENGPNNCTIDCENSGRGFYFQNEETENSLVDGFTITNGGVRIYCEEGSPTINNCNISGNNGCGIFCYRQSNPTITNCIITANKERGGIYCDYSSSPTITNCTISGNWAGYHYAGGIYCEGSRLTITNCTISENNGPGIYRCAGPITNCIISGNSAVEGGGLDWCSGPVTNCIITDNIADYGGGLAGCSSPVTNCLISNNIAREGGGLYECSGPVTNCTISGNLASGRRGEGGGLYECYGPIRNCIIWDNVAPLNSQLCYSTNLTYSCIQDWTNGGQG</sequence>
<dbReference type="InterPro" id="IPR011050">
    <property type="entry name" value="Pectin_lyase_fold/virulence"/>
</dbReference>
<dbReference type="InterPro" id="IPR012334">
    <property type="entry name" value="Pectin_lyas_fold"/>
</dbReference>
<evidence type="ECO:0000256" key="3">
    <source>
        <dbReference type="ARBA" id="ARBA00022786"/>
    </source>
</evidence>
<proteinExistence type="predicted"/>
<feature type="non-terminal residue" evidence="5">
    <location>
        <position position="411"/>
    </location>
</feature>
<dbReference type="NCBIfam" id="TIGR03804">
    <property type="entry name" value="para_beta_helix"/>
    <property type="match status" value="1"/>
</dbReference>
<dbReference type="SUPFAM" id="SSF51126">
    <property type="entry name" value="Pectin lyase-like"/>
    <property type="match status" value="1"/>
</dbReference>
<dbReference type="PANTHER" id="PTHR22990">
    <property type="entry name" value="F-BOX ONLY PROTEIN"/>
    <property type="match status" value="1"/>
</dbReference>
<dbReference type="GO" id="GO:0042981">
    <property type="term" value="P:regulation of apoptotic process"/>
    <property type="evidence" value="ECO:0007669"/>
    <property type="project" value="TreeGrafter"/>
</dbReference>
<keyword evidence="2" id="KW-0677">Repeat</keyword>
<feature type="domain" description="Right handed beta helix" evidence="4">
    <location>
        <begin position="124"/>
        <end position="248"/>
    </location>
</feature>